<dbReference type="Pfam" id="PF20434">
    <property type="entry name" value="BD-FAE"/>
    <property type="match status" value="1"/>
</dbReference>
<feature type="domain" description="BD-FAE-like" evidence="2">
    <location>
        <begin position="59"/>
        <end position="247"/>
    </location>
</feature>
<name>A0A916WCT5_9BURK</name>
<dbReference type="InterPro" id="IPR029058">
    <property type="entry name" value="AB_hydrolase_fold"/>
</dbReference>
<dbReference type="Gene3D" id="3.40.50.1820">
    <property type="entry name" value="alpha/beta hydrolase"/>
    <property type="match status" value="1"/>
</dbReference>
<gene>
    <name evidence="3" type="ORF">GCM10011496_05650</name>
</gene>
<evidence type="ECO:0000256" key="1">
    <source>
        <dbReference type="ARBA" id="ARBA00022801"/>
    </source>
</evidence>
<keyword evidence="1" id="KW-0378">Hydrolase</keyword>
<protein>
    <submittedName>
        <fullName evidence="3">Esterase</fullName>
    </submittedName>
</protein>
<reference evidence="3" key="1">
    <citation type="journal article" date="2014" name="Int. J. Syst. Evol. Microbiol.">
        <title>Complete genome sequence of Corynebacterium casei LMG S-19264T (=DSM 44701T), isolated from a smear-ripened cheese.</title>
        <authorList>
            <consortium name="US DOE Joint Genome Institute (JGI-PGF)"/>
            <person name="Walter F."/>
            <person name="Albersmeier A."/>
            <person name="Kalinowski J."/>
            <person name="Ruckert C."/>
        </authorList>
    </citation>
    <scope>NUCLEOTIDE SEQUENCE</scope>
    <source>
        <strain evidence="3">CGMCC 1.15322</strain>
    </source>
</reference>
<evidence type="ECO:0000259" key="2">
    <source>
        <dbReference type="Pfam" id="PF20434"/>
    </source>
</evidence>
<organism evidence="3 4">
    <name type="scientific">Polaromonas eurypsychrophila</name>
    <dbReference type="NCBI Taxonomy" id="1614635"/>
    <lineage>
        <taxon>Bacteria</taxon>
        <taxon>Pseudomonadati</taxon>
        <taxon>Pseudomonadota</taxon>
        <taxon>Betaproteobacteria</taxon>
        <taxon>Burkholderiales</taxon>
        <taxon>Comamonadaceae</taxon>
        <taxon>Polaromonas</taxon>
    </lineage>
</organism>
<dbReference type="InterPro" id="IPR006311">
    <property type="entry name" value="TAT_signal"/>
</dbReference>
<reference evidence="3" key="2">
    <citation type="submission" date="2020-09" db="EMBL/GenBank/DDBJ databases">
        <authorList>
            <person name="Sun Q."/>
            <person name="Zhou Y."/>
        </authorList>
    </citation>
    <scope>NUCLEOTIDE SEQUENCE</scope>
    <source>
        <strain evidence="3">CGMCC 1.15322</strain>
    </source>
</reference>
<dbReference type="PROSITE" id="PS51318">
    <property type="entry name" value="TAT"/>
    <property type="match status" value="1"/>
</dbReference>
<evidence type="ECO:0000313" key="3">
    <source>
        <dbReference type="EMBL" id="GGA87817.1"/>
    </source>
</evidence>
<dbReference type="AlphaFoldDB" id="A0A916WCT5"/>
<evidence type="ECO:0000313" key="4">
    <source>
        <dbReference type="Proteomes" id="UP000620596"/>
    </source>
</evidence>
<sequence>MTLRNPLSSRRGWLGLLAVAGLAVLPGCSASGALNALVPSNSYTLRADVAYGPAARQRLDIYLPLQRRTPGPVVVFFYGGSWTTGERASYRFVGEALASRGIAVVVADYRLSPQVKYPVFLQDSAQAMRWTVDHLGELGADPRQVFVMGHSAGAYNAAMLALDARWLGGAGLQPVQLAGWIGLAGPYDFLPIGNPDVRVAFEWPGTPADSQPLVHASRNSPPALLLAARGDTTVNPVRNSEALARRLKAAGVPVGLQVYDRVSHVTLVAALATPLRGLAPVLDDIARFIAQPRA</sequence>
<proteinExistence type="predicted"/>
<comment type="caution">
    <text evidence="3">The sequence shown here is derived from an EMBL/GenBank/DDBJ whole genome shotgun (WGS) entry which is preliminary data.</text>
</comment>
<dbReference type="GO" id="GO:0016787">
    <property type="term" value="F:hydrolase activity"/>
    <property type="evidence" value="ECO:0007669"/>
    <property type="project" value="UniProtKB-KW"/>
</dbReference>
<dbReference type="EMBL" id="BMIG01000002">
    <property type="protein sequence ID" value="GGA87817.1"/>
    <property type="molecule type" value="Genomic_DNA"/>
</dbReference>
<dbReference type="Proteomes" id="UP000620596">
    <property type="component" value="Unassembled WGS sequence"/>
</dbReference>
<dbReference type="SUPFAM" id="SSF53474">
    <property type="entry name" value="alpha/beta-Hydrolases"/>
    <property type="match status" value="1"/>
</dbReference>
<dbReference type="InterPro" id="IPR049492">
    <property type="entry name" value="BD-FAE-like_dom"/>
</dbReference>
<dbReference type="PANTHER" id="PTHR48081:SF9">
    <property type="entry name" value="CARBOXYLESTERASE"/>
    <property type="match status" value="1"/>
</dbReference>
<accession>A0A916WCT5</accession>
<dbReference type="InterPro" id="IPR050300">
    <property type="entry name" value="GDXG_lipolytic_enzyme"/>
</dbReference>
<dbReference type="RefSeq" id="WP_188706401.1">
    <property type="nucleotide sequence ID" value="NZ_BMIG01000002.1"/>
</dbReference>
<keyword evidence="4" id="KW-1185">Reference proteome</keyword>
<dbReference type="PANTHER" id="PTHR48081">
    <property type="entry name" value="AB HYDROLASE SUPERFAMILY PROTEIN C4A8.06C"/>
    <property type="match status" value="1"/>
</dbReference>